<dbReference type="AlphaFoldDB" id="A0A6M0Q6V7"/>
<name>A0A6M0Q6V7_9BACI</name>
<dbReference type="Proteomes" id="UP000481043">
    <property type="component" value="Unassembled WGS sequence"/>
</dbReference>
<feature type="region of interest" description="Disordered" evidence="2">
    <location>
        <begin position="25"/>
        <end position="45"/>
    </location>
</feature>
<feature type="coiled-coil region" evidence="1">
    <location>
        <begin position="225"/>
        <end position="252"/>
    </location>
</feature>
<keyword evidence="3" id="KW-0732">Signal</keyword>
<feature type="compositionally biased region" description="Basic and acidic residues" evidence="2">
    <location>
        <begin position="142"/>
        <end position="153"/>
    </location>
</feature>
<feature type="region of interest" description="Disordered" evidence="2">
    <location>
        <begin position="142"/>
        <end position="195"/>
    </location>
</feature>
<dbReference type="RefSeq" id="WP_163179422.1">
    <property type="nucleotide sequence ID" value="NZ_JAAIWM010000002.1"/>
</dbReference>
<feature type="compositionally biased region" description="Acidic residues" evidence="2">
    <location>
        <begin position="154"/>
        <end position="167"/>
    </location>
</feature>
<reference evidence="4 5" key="1">
    <citation type="submission" date="2020-02" db="EMBL/GenBank/DDBJ databases">
        <title>Bacillus aquiflavi sp. nov., isolated from yellow water of strong flavor Chinese baijiu in Yibin region of China.</title>
        <authorList>
            <person name="Xie J."/>
        </authorList>
    </citation>
    <scope>NUCLEOTIDE SEQUENCE [LARGE SCALE GENOMIC DNA]</scope>
    <source>
        <strain evidence="4 5">SA4</strain>
    </source>
</reference>
<accession>A0A6M0Q6V7</accession>
<sequence>MKKLSILLTLFLIISVFLMGCNEQTNNEPATETTSQETETETEITETKESALKVYTTIYPLEYFTKRIGGDHVDVTNIVPPGADGHTYEPTAKTMVDVADSNAFIYTGAGIEGYADAINEALKNEDVIIVKAADGIELIPHSENHEEHGHGEHEEEASHDEHEEEAAHDDHAHDEHEEEAGHEEHGEDAHNHGDLDPHVWLDPLLSIQLSENILHVLEELKPDAKADFEKNFNELKIELEQLDQEFKDTIANSSTKEMIVAHAAYGYWEARYGIEQISVSGLSPTNEPSQQELTKIIDTAKEHKIKYVIFEQNVSTKIAEIIKNEIKAEALTLHNLESLSEDDSSNNQDYFSLMKKNLETLKTALN</sequence>
<feature type="chain" id="PRO_5039619958" evidence="3">
    <location>
        <begin position="21"/>
        <end position="366"/>
    </location>
</feature>
<dbReference type="InterPro" id="IPR006127">
    <property type="entry name" value="ZnuA-like"/>
</dbReference>
<gene>
    <name evidence="4" type="ORF">G4D63_09655</name>
</gene>
<dbReference type="Pfam" id="PF01297">
    <property type="entry name" value="ZnuA"/>
    <property type="match status" value="1"/>
</dbReference>
<dbReference type="InterPro" id="IPR050492">
    <property type="entry name" value="Bact_metal-bind_prot9"/>
</dbReference>
<evidence type="ECO:0000313" key="4">
    <source>
        <dbReference type="EMBL" id="NEY72013.1"/>
    </source>
</evidence>
<dbReference type="EMBL" id="JAAIWM010000002">
    <property type="protein sequence ID" value="NEY72013.1"/>
    <property type="molecule type" value="Genomic_DNA"/>
</dbReference>
<evidence type="ECO:0000256" key="2">
    <source>
        <dbReference type="SAM" id="MobiDB-lite"/>
    </source>
</evidence>
<feature type="signal peptide" evidence="3">
    <location>
        <begin position="1"/>
        <end position="20"/>
    </location>
</feature>
<dbReference type="PROSITE" id="PS51257">
    <property type="entry name" value="PROKAR_LIPOPROTEIN"/>
    <property type="match status" value="1"/>
</dbReference>
<organism evidence="4 5">
    <name type="scientific">Bacillus mesophilus</name>
    <dbReference type="NCBI Taxonomy" id="1808955"/>
    <lineage>
        <taxon>Bacteria</taxon>
        <taxon>Bacillati</taxon>
        <taxon>Bacillota</taxon>
        <taxon>Bacilli</taxon>
        <taxon>Bacillales</taxon>
        <taxon>Bacillaceae</taxon>
        <taxon>Bacillus</taxon>
    </lineage>
</organism>
<evidence type="ECO:0000313" key="5">
    <source>
        <dbReference type="Proteomes" id="UP000481043"/>
    </source>
</evidence>
<dbReference type="PANTHER" id="PTHR42953">
    <property type="entry name" value="HIGH-AFFINITY ZINC UPTAKE SYSTEM PROTEIN ZNUA-RELATED"/>
    <property type="match status" value="1"/>
</dbReference>
<dbReference type="GO" id="GO:0046872">
    <property type="term" value="F:metal ion binding"/>
    <property type="evidence" value="ECO:0007669"/>
    <property type="project" value="InterPro"/>
</dbReference>
<dbReference type="Gene3D" id="3.40.50.1980">
    <property type="entry name" value="Nitrogenase molybdenum iron protein domain"/>
    <property type="match status" value="3"/>
</dbReference>
<keyword evidence="1" id="KW-0175">Coiled coil</keyword>
<protein>
    <submittedName>
        <fullName evidence="4">Zinc ABC transporter solute-binding protein</fullName>
    </submittedName>
</protein>
<feature type="compositionally biased region" description="Basic and acidic residues" evidence="2">
    <location>
        <begin position="182"/>
        <end position="195"/>
    </location>
</feature>
<comment type="caution">
    <text evidence="4">The sequence shown here is derived from an EMBL/GenBank/DDBJ whole genome shotgun (WGS) entry which is preliminary data.</text>
</comment>
<proteinExistence type="predicted"/>
<keyword evidence="5" id="KW-1185">Reference proteome</keyword>
<dbReference type="PANTHER" id="PTHR42953:SF8">
    <property type="entry name" value="ZINT DOMAIN-CONTAINING PROTEIN"/>
    <property type="match status" value="1"/>
</dbReference>
<feature type="compositionally biased region" description="Low complexity" evidence="2">
    <location>
        <begin position="28"/>
        <end position="37"/>
    </location>
</feature>
<evidence type="ECO:0000256" key="3">
    <source>
        <dbReference type="SAM" id="SignalP"/>
    </source>
</evidence>
<dbReference type="GO" id="GO:0030001">
    <property type="term" value="P:metal ion transport"/>
    <property type="evidence" value="ECO:0007669"/>
    <property type="project" value="InterPro"/>
</dbReference>
<evidence type="ECO:0000256" key="1">
    <source>
        <dbReference type="SAM" id="Coils"/>
    </source>
</evidence>
<dbReference type="SUPFAM" id="SSF53807">
    <property type="entry name" value="Helical backbone' metal receptor"/>
    <property type="match status" value="1"/>
</dbReference>